<name>A0A8D8LHF8_9HEMI</name>
<keyword evidence="10 13" id="KW-0408">Iron</keyword>
<evidence type="ECO:0000256" key="2">
    <source>
        <dbReference type="ARBA" id="ARBA00004174"/>
    </source>
</evidence>
<evidence type="ECO:0000256" key="3">
    <source>
        <dbReference type="ARBA" id="ARBA00004406"/>
    </source>
</evidence>
<keyword evidence="11 14" id="KW-0503">Monooxygenase</keyword>
<evidence type="ECO:0000256" key="16">
    <source>
        <dbReference type="SAM" id="Phobius"/>
    </source>
</evidence>
<dbReference type="PROSITE" id="PS00086">
    <property type="entry name" value="CYTOCHROME_P450"/>
    <property type="match status" value="1"/>
</dbReference>
<dbReference type="InterPro" id="IPR036396">
    <property type="entry name" value="Cyt_P450_sf"/>
</dbReference>
<dbReference type="PANTHER" id="PTHR24291">
    <property type="entry name" value="CYTOCHROME P450 FAMILY 4"/>
    <property type="match status" value="1"/>
</dbReference>
<evidence type="ECO:0000256" key="10">
    <source>
        <dbReference type="ARBA" id="ARBA00023004"/>
    </source>
</evidence>
<feature type="binding site" description="axial binding residue" evidence="13">
    <location>
        <position position="463"/>
    </location>
    <ligand>
        <name>heme</name>
        <dbReference type="ChEBI" id="CHEBI:30413"/>
    </ligand>
    <ligandPart>
        <name>Fe</name>
        <dbReference type="ChEBI" id="CHEBI:18248"/>
    </ligandPart>
</feature>
<dbReference type="EMBL" id="HBUF01207856">
    <property type="protein sequence ID" value="CAG6664486.1"/>
    <property type="molecule type" value="Transcribed_RNA"/>
</dbReference>
<organism evidence="17">
    <name type="scientific">Cacopsylla melanoneura</name>
    <dbReference type="NCBI Taxonomy" id="428564"/>
    <lineage>
        <taxon>Eukaryota</taxon>
        <taxon>Metazoa</taxon>
        <taxon>Ecdysozoa</taxon>
        <taxon>Arthropoda</taxon>
        <taxon>Hexapoda</taxon>
        <taxon>Insecta</taxon>
        <taxon>Pterygota</taxon>
        <taxon>Neoptera</taxon>
        <taxon>Paraneoptera</taxon>
        <taxon>Hemiptera</taxon>
        <taxon>Sternorrhyncha</taxon>
        <taxon>Psylloidea</taxon>
        <taxon>Psyllidae</taxon>
        <taxon>Psyllinae</taxon>
        <taxon>Cacopsylla</taxon>
    </lineage>
</organism>
<evidence type="ECO:0000256" key="7">
    <source>
        <dbReference type="ARBA" id="ARBA00022824"/>
    </source>
</evidence>
<keyword evidence="6 13" id="KW-0479">Metal-binding</keyword>
<keyword evidence="9 14" id="KW-0560">Oxidoreductase</keyword>
<evidence type="ECO:0000256" key="13">
    <source>
        <dbReference type="PIRSR" id="PIRSR602401-1"/>
    </source>
</evidence>
<dbReference type="InterPro" id="IPR017972">
    <property type="entry name" value="Cyt_P450_CS"/>
</dbReference>
<dbReference type="GO" id="GO:0005506">
    <property type="term" value="F:iron ion binding"/>
    <property type="evidence" value="ECO:0007669"/>
    <property type="project" value="InterPro"/>
</dbReference>
<dbReference type="GO" id="GO:0005789">
    <property type="term" value="C:endoplasmic reticulum membrane"/>
    <property type="evidence" value="ECO:0007669"/>
    <property type="project" value="UniProtKB-SubCell"/>
</dbReference>
<comment type="subcellular location">
    <subcellularLocation>
        <location evidence="3">Endoplasmic reticulum membrane</location>
        <topology evidence="3">Peripheral membrane protein</topology>
    </subcellularLocation>
    <subcellularLocation>
        <location evidence="2">Microsome membrane</location>
        <topology evidence="2">Peripheral membrane protein</topology>
    </subcellularLocation>
</comment>
<proteinExistence type="inferred from homology"/>
<dbReference type="EMBL" id="HBUF01549008">
    <property type="protein sequence ID" value="CAG6758193.1"/>
    <property type="molecule type" value="Transcribed_RNA"/>
</dbReference>
<evidence type="ECO:0000256" key="11">
    <source>
        <dbReference type="ARBA" id="ARBA00023033"/>
    </source>
</evidence>
<sequence length="538" mass="61570">MDTTQRTIQDTKFSASNILFYLFVTALVAYGINYKRKRQRFEYLASKIPGPPCLPLVGNALSFIGNSEDVLGVIDNFMQQYTETARFWVGQELYITISNPEDLQIVLNNTKTLEKGPAYKFFINTVGTGLFSAPVEKWRRNRKVITPAFNMNLMSHFVPVFREKNAILMQRLKKHENTGKAVDVWEYISGAALDIICQTAMGYNVRAQEEEESEFAAALTKASELDCMRIYKVWLHPDFIFEIFSFFTGLKETYKTLHKLPKQLIAEKKAEFQRKMESGELDFNEDAKDSKKLKVFLDILLELKAAGAHFTDDDIRDEVITMMIGGSETSALTNCFTLLMLAMHPEIQEKVYDEVYSIFGDTDRPLEMEDLGKLTYLEQTLKESLRLFPVGPVFLRKVTEEIEVGKYTIPKDCNVIIPPLNVHHNPKYYSNPKVFNPDNFTPEAIASRHRYSFIAFSGGARGCIGSKYAMLSMKVTIATILRNFEVHTDMKMEDIKLKVDLLMRSVHGYPLKLTTRDRRPSHVRKAQPNPNPSPVAVY</sequence>
<evidence type="ECO:0000256" key="9">
    <source>
        <dbReference type="ARBA" id="ARBA00023002"/>
    </source>
</evidence>
<dbReference type="Pfam" id="PF00067">
    <property type="entry name" value="p450"/>
    <property type="match status" value="1"/>
</dbReference>
<keyword evidence="5 13" id="KW-0349">Heme</keyword>
<dbReference type="PANTHER" id="PTHR24291:SF189">
    <property type="entry name" value="CYTOCHROME P450 4C3-RELATED"/>
    <property type="match status" value="1"/>
</dbReference>
<dbReference type="GO" id="GO:0020037">
    <property type="term" value="F:heme binding"/>
    <property type="evidence" value="ECO:0007669"/>
    <property type="project" value="InterPro"/>
</dbReference>
<dbReference type="InterPro" id="IPR002401">
    <property type="entry name" value="Cyt_P450_E_grp-I"/>
</dbReference>
<accession>A0A8D8LHF8</accession>
<evidence type="ECO:0000256" key="5">
    <source>
        <dbReference type="ARBA" id="ARBA00022617"/>
    </source>
</evidence>
<dbReference type="AlphaFoldDB" id="A0A8D8LHF8"/>
<dbReference type="EMBL" id="HBUF01016041">
    <property type="protein sequence ID" value="CAG6609780.1"/>
    <property type="molecule type" value="Transcribed_RNA"/>
</dbReference>
<dbReference type="GO" id="GO:0016705">
    <property type="term" value="F:oxidoreductase activity, acting on paired donors, with incorporation or reduction of molecular oxygen"/>
    <property type="evidence" value="ECO:0007669"/>
    <property type="project" value="InterPro"/>
</dbReference>
<dbReference type="EMBL" id="HBUF01207857">
    <property type="protein sequence ID" value="CAG6664487.1"/>
    <property type="molecule type" value="Transcribed_RNA"/>
</dbReference>
<dbReference type="CDD" id="cd20628">
    <property type="entry name" value="CYP4"/>
    <property type="match status" value="1"/>
</dbReference>
<dbReference type="PRINTS" id="PR00463">
    <property type="entry name" value="EP450I"/>
</dbReference>
<keyword evidence="16" id="KW-1133">Transmembrane helix</keyword>
<dbReference type="Gene3D" id="1.10.630.10">
    <property type="entry name" value="Cytochrome P450"/>
    <property type="match status" value="1"/>
</dbReference>
<keyword evidence="8" id="KW-0492">Microsome</keyword>
<reference evidence="17" key="1">
    <citation type="submission" date="2021-05" db="EMBL/GenBank/DDBJ databases">
        <authorList>
            <person name="Alioto T."/>
            <person name="Alioto T."/>
            <person name="Gomez Garrido J."/>
        </authorList>
    </citation>
    <scope>NUCLEOTIDE SEQUENCE</scope>
</reference>
<dbReference type="PRINTS" id="PR00385">
    <property type="entry name" value="P450"/>
</dbReference>
<evidence type="ECO:0000256" key="4">
    <source>
        <dbReference type="ARBA" id="ARBA00010617"/>
    </source>
</evidence>
<evidence type="ECO:0000256" key="14">
    <source>
        <dbReference type="RuleBase" id="RU000461"/>
    </source>
</evidence>
<comment type="similarity">
    <text evidence="4 14">Belongs to the cytochrome P450 family.</text>
</comment>
<evidence type="ECO:0000256" key="8">
    <source>
        <dbReference type="ARBA" id="ARBA00022848"/>
    </source>
</evidence>
<evidence type="ECO:0000256" key="6">
    <source>
        <dbReference type="ARBA" id="ARBA00022723"/>
    </source>
</evidence>
<evidence type="ECO:0000313" key="17">
    <source>
        <dbReference type="EMBL" id="CAG6609780.1"/>
    </source>
</evidence>
<evidence type="ECO:0000256" key="15">
    <source>
        <dbReference type="SAM" id="MobiDB-lite"/>
    </source>
</evidence>
<evidence type="ECO:0000256" key="1">
    <source>
        <dbReference type="ARBA" id="ARBA00001971"/>
    </source>
</evidence>
<dbReference type="GO" id="GO:0004497">
    <property type="term" value="F:monooxygenase activity"/>
    <property type="evidence" value="ECO:0007669"/>
    <property type="project" value="UniProtKB-KW"/>
</dbReference>
<feature type="region of interest" description="Disordered" evidence="15">
    <location>
        <begin position="517"/>
        <end position="538"/>
    </location>
</feature>
<comment type="cofactor">
    <cofactor evidence="1 13">
        <name>heme</name>
        <dbReference type="ChEBI" id="CHEBI:30413"/>
    </cofactor>
</comment>
<feature type="compositionally biased region" description="Pro residues" evidence="15">
    <location>
        <begin position="529"/>
        <end position="538"/>
    </location>
</feature>
<dbReference type="SUPFAM" id="SSF48264">
    <property type="entry name" value="Cytochrome P450"/>
    <property type="match status" value="1"/>
</dbReference>
<feature type="transmembrane region" description="Helical" evidence="16">
    <location>
        <begin position="13"/>
        <end position="32"/>
    </location>
</feature>
<keyword evidence="7" id="KW-0256">Endoplasmic reticulum</keyword>
<dbReference type="InterPro" id="IPR050196">
    <property type="entry name" value="Cytochrome_P450_Monoox"/>
</dbReference>
<protein>
    <submittedName>
        <fullName evidence="17">Cytochrome P450 4C1</fullName>
    </submittedName>
</protein>
<dbReference type="InterPro" id="IPR001128">
    <property type="entry name" value="Cyt_P450"/>
</dbReference>
<keyword evidence="16" id="KW-0812">Transmembrane</keyword>
<keyword evidence="12 16" id="KW-0472">Membrane</keyword>
<dbReference type="EMBL" id="HBUF01016042">
    <property type="protein sequence ID" value="CAG6609781.1"/>
    <property type="molecule type" value="Transcribed_RNA"/>
</dbReference>
<evidence type="ECO:0000256" key="12">
    <source>
        <dbReference type="ARBA" id="ARBA00023136"/>
    </source>
</evidence>